<dbReference type="InterPro" id="IPR013083">
    <property type="entry name" value="Znf_RING/FYVE/PHD"/>
</dbReference>
<sequence>YVFNPYALSCGHLFCKSCACSSASVLIFDGLREASPKSKCPTCREVGVYSKAVHMLELDMLLKRRCKDYWKERLTAERVEMLAQSKLHWTKIAYGLEPSSIFSQVYLHSISTIPDFVLNPTGGEGASSSHSVPLSSS</sequence>
<evidence type="ECO:0000256" key="3">
    <source>
        <dbReference type="ARBA" id="ARBA00022833"/>
    </source>
</evidence>
<dbReference type="EMBL" id="JRKL02011999">
    <property type="protein sequence ID" value="KAF3945591.1"/>
    <property type="molecule type" value="Genomic_DNA"/>
</dbReference>
<dbReference type="InterPro" id="IPR017907">
    <property type="entry name" value="Znf_RING_CS"/>
</dbReference>
<gene>
    <name evidence="6" type="ORF">CMV_028049</name>
</gene>
<dbReference type="PANTHER" id="PTHR46764:SF2">
    <property type="entry name" value="E3 UBIQUITIN-PROTEIN LIGASE BAH1-LIKE-RELATED"/>
    <property type="match status" value="1"/>
</dbReference>
<dbReference type="OrthoDB" id="6105938at2759"/>
<keyword evidence="2 4" id="KW-0863">Zinc-finger</keyword>
<dbReference type="Proteomes" id="UP000737018">
    <property type="component" value="Unassembled WGS sequence"/>
</dbReference>
<name>A0A8J4Q9E7_9ROSI</name>
<dbReference type="AlphaFoldDB" id="A0A8J4Q9E7"/>
<proteinExistence type="predicted"/>
<keyword evidence="3" id="KW-0862">Zinc</keyword>
<reference evidence="6" key="1">
    <citation type="submission" date="2020-03" db="EMBL/GenBank/DDBJ databases">
        <title>Castanea mollissima Vanexum genome sequencing.</title>
        <authorList>
            <person name="Staton M."/>
        </authorList>
    </citation>
    <scope>NUCLEOTIDE SEQUENCE</scope>
    <source>
        <tissue evidence="6">Leaf</tissue>
    </source>
</reference>
<protein>
    <recommendedName>
        <fullName evidence="5">RING-type domain-containing protein</fullName>
    </recommendedName>
</protein>
<keyword evidence="7" id="KW-1185">Reference proteome</keyword>
<dbReference type="PROSITE" id="PS50089">
    <property type="entry name" value="ZF_RING_2"/>
    <property type="match status" value="1"/>
</dbReference>
<keyword evidence="1" id="KW-0479">Metal-binding</keyword>
<evidence type="ECO:0000313" key="7">
    <source>
        <dbReference type="Proteomes" id="UP000737018"/>
    </source>
</evidence>
<evidence type="ECO:0000259" key="5">
    <source>
        <dbReference type="PROSITE" id="PS50089"/>
    </source>
</evidence>
<dbReference type="Gene3D" id="3.30.40.10">
    <property type="entry name" value="Zinc/RING finger domain, C3HC4 (zinc finger)"/>
    <property type="match status" value="1"/>
</dbReference>
<dbReference type="InterPro" id="IPR001841">
    <property type="entry name" value="Znf_RING"/>
</dbReference>
<evidence type="ECO:0000256" key="2">
    <source>
        <dbReference type="ARBA" id="ARBA00022771"/>
    </source>
</evidence>
<dbReference type="PROSITE" id="PS00518">
    <property type="entry name" value="ZF_RING_1"/>
    <property type="match status" value="1"/>
</dbReference>
<organism evidence="6 7">
    <name type="scientific">Castanea mollissima</name>
    <name type="common">Chinese chestnut</name>
    <dbReference type="NCBI Taxonomy" id="60419"/>
    <lineage>
        <taxon>Eukaryota</taxon>
        <taxon>Viridiplantae</taxon>
        <taxon>Streptophyta</taxon>
        <taxon>Embryophyta</taxon>
        <taxon>Tracheophyta</taxon>
        <taxon>Spermatophyta</taxon>
        <taxon>Magnoliopsida</taxon>
        <taxon>eudicotyledons</taxon>
        <taxon>Gunneridae</taxon>
        <taxon>Pentapetalae</taxon>
        <taxon>rosids</taxon>
        <taxon>fabids</taxon>
        <taxon>Fagales</taxon>
        <taxon>Fagaceae</taxon>
        <taxon>Castanea</taxon>
    </lineage>
</organism>
<dbReference type="InterPro" id="IPR033326">
    <property type="entry name" value="BAH1"/>
</dbReference>
<evidence type="ECO:0000256" key="1">
    <source>
        <dbReference type="ARBA" id="ARBA00022723"/>
    </source>
</evidence>
<dbReference type="PANTHER" id="PTHR46764">
    <property type="entry name" value="E3 UBIQUITIN-PROTEIN LIGASE BAH1"/>
    <property type="match status" value="1"/>
</dbReference>
<feature type="domain" description="RING-type" evidence="5">
    <location>
        <begin position="8"/>
        <end position="44"/>
    </location>
</feature>
<dbReference type="GO" id="GO:0008270">
    <property type="term" value="F:zinc ion binding"/>
    <property type="evidence" value="ECO:0007669"/>
    <property type="project" value="UniProtKB-KW"/>
</dbReference>
<feature type="non-terminal residue" evidence="6">
    <location>
        <position position="1"/>
    </location>
</feature>
<dbReference type="SUPFAM" id="SSF57850">
    <property type="entry name" value="RING/U-box"/>
    <property type="match status" value="1"/>
</dbReference>
<comment type="caution">
    <text evidence="6">The sequence shown here is derived from an EMBL/GenBank/DDBJ whole genome shotgun (WGS) entry which is preliminary data.</text>
</comment>
<accession>A0A8J4Q9E7</accession>
<evidence type="ECO:0000313" key="6">
    <source>
        <dbReference type="EMBL" id="KAF3945591.1"/>
    </source>
</evidence>
<evidence type="ECO:0000256" key="4">
    <source>
        <dbReference type="PROSITE-ProRule" id="PRU00175"/>
    </source>
</evidence>